<keyword evidence="5 6" id="KW-0472">Membrane</keyword>
<feature type="transmembrane region" description="Helical" evidence="6">
    <location>
        <begin position="35"/>
        <end position="54"/>
    </location>
</feature>
<evidence type="ECO:0000313" key="8">
    <source>
        <dbReference type="EMBL" id="AXR07417.1"/>
    </source>
</evidence>
<evidence type="ECO:0000256" key="2">
    <source>
        <dbReference type="ARBA" id="ARBA00022475"/>
    </source>
</evidence>
<keyword evidence="2" id="KW-1003">Cell membrane</keyword>
<feature type="domain" description="EamA" evidence="7">
    <location>
        <begin position="9"/>
        <end position="137"/>
    </location>
</feature>
<dbReference type="OrthoDB" id="8370318at2"/>
<feature type="transmembrane region" description="Helical" evidence="6">
    <location>
        <begin position="239"/>
        <end position="259"/>
    </location>
</feature>
<feature type="transmembrane region" description="Helical" evidence="6">
    <location>
        <begin position="121"/>
        <end position="138"/>
    </location>
</feature>
<feature type="transmembrane region" description="Helical" evidence="6">
    <location>
        <begin position="209"/>
        <end position="227"/>
    </location>
</feature>
<evidence type="ECO:0000313" key="9">
    <source>
        <dbReference type="Proteomes" id="UP000262073"/>
    </source>
</evidence>
<dbReference type="SUPFAM" id="SSF103481">
    <property type="entry name" value="Multidrug resistance efflux transporter EmrE"/>
    <property type="match status" value="2"/>
</dbReference>
<feature type="transmembrane region" description="Helical" evidence="6">
    <location>
        <begin position="176"/>
        <end position="197"/>
    </location>
</feature>
<dbReference type="KEGG" id="salm:D0Y50_14300"/>
<evidence type="ECO:0000256" key="1">
    <source>
        <dbReference type="ARBA" id="ARBA00004651"/>
    </source>
</evidence>
<gene>
    <name evidence="8" type="ORF">D0Y50_14300</name>
</gene>
<evidence type="ECO:0000256" key="6">
    <source>
        <dbReference type="SAM" id="Phobius"/>
    </source>
</evidence>
<keyword evidence="4 6" id="KW-1133">Transmembrane helix</keyword>
<evidence type="ECO:0000256" key="5">
    <source>
        <dbReference type="ARBA" id="ARBA00023136"/>
    </source>
</evidence>
<reference evidence="8 9" key="1">
    <citation type="submission" date="2018-08" db="EMBL/GenBank/DDBJ databases">
        <title>Salinimonas sediminis sp. nov., a piezophilic bacterium isolated from a deep-sea sediment sample from the New Britain Trench.</title>
        <authorList>
            <person name="Cao J."/>
        </authorList>
    </citation>
    <scope>NUCLEOTIDE SEQUENCE [LARGE SCALE GENOMIC DNA]</scope>
    <source>
        <strain evidence="8 9">N102</strain>
    </source>
</reference>
<organism evidence="8 9">
    <name type="scientific">Salinimonas sediminis</name>
    <dbReference type="NCBI Taxonomy" id="2303538"/>
    <lineage>
        <taxon>Bacteria</taxon>
        <taxon>Pseudomonadati</taxon>
        <taxon>Pseudomonadota</taxon>
        <taxon>Gammaproteobacteria</taxon>
        <taxon>Alteromonadales</taxon>
        <taxon>Alteromonadaceae</taxon>
        <taxon>Alteromonas/Salinimonas group</taxon>
        <taxon>Salinimonas</taxon>
    </lineage>
</organism>
<feature type="transmembrane region" description="Helical" evidence="6">
    <location>
        <begin position="66"/>
        <end position="89"/>
    </location>
</feature>
<accession>A0A346NPG0</accession>
<dbReference type="Gene3D" id="1.10.3730.20">
    <property type="match status" value="1"/>
</dbReference>
<proteinExistence type="predicted"/>
<feature type="transmembrane region" description="Helical" evidence="6">
    <location>
        <begin position="95"/>
        <end position="114"/>
    </location>
</feature>
<feature type="domain" description="EamA" evidence="7">
    <location>
        <begin position="151"/>
        <end position="279"/>
    </location>
</feature>
<dbReference type="EMBL" id="CP031769">
    <property type="protein sequence ID" value="AXR07417.1"/>
    <property type="molecule type" value="Genomic_DNA"/>
</dbReference>
<evidence type="ECO:0000259" key="7">
    <source>
        <dbReference type="Pfam" id="PF00892"/>
    </source>
</evidence>
<dbReference type="PANTHER" id="PTHR42920">
    <property type="entry name" value="OS03G0707200 PROTEIN-RELATED"/>
    <property type="match status" value="1"/>
</dbReference>
<comment type="subcellular location">
    <subcellularLocation>
        <location evidence="1">Cell membrane</location>
        <topology evidence="1">Multi-pass membrane protein</topology>
    </subcellularLocation>
</comment>
<evidence type="ECO:0000256" key="3">
    <source>
        <dbReference type="ARBA" id="ARBA00022692"/>
    </source>
</evidence>
<dbReference type="Proteomes" id="UP000262073">
    <property type="component" value="Chromosome"/>
</dbReference>
<dbReference type="GO" id="GO:0005886">
    <property type="term" value="C:plasma membrane"/>
    <property type="evidence" value="ECO:0007669"/>
    <property type="project" value="UniProtKB-SubCell"/>
</dbReference>
<dbReference type="InterPro" id="IPR000620">
    <property type="entry name" value="EamA_dom"/>
</dbReference>
<dbReference type="PANTHER" id="PTHR42920:SF5">
    <property type="entry name" value="EAMA DOMAIN-CONTAINING PROTEIN"/>
    <property type="match status" value="1"/>
</dbReference>
<dbReference type="InterPro" id="IPR037185">
    <property type="entry name" value="EmrE-like"/>
</dbReference>
<protein>
    <submittedName>
        <fullName evidence="8">DMT family transporter</fullName>
    </submittedName>
</protein>
<sequence>MFIKRHPELLLLFTSAVAAAGWIFSKETVQGMPPFGFIGLRFILAAVLLFLFCYRGVLAASRPDLLRAAGTGLVLGLSLTCWIHAIAISGTLGEGAFIMSLSMLVVPLLAWPLFKEKPAGIFWLSLPIALVGLFFLSSTEGKQWGLALNQLWFLAAAILLALHFNLNSQCSRRLPALVLTSVQLLVTGFLGIAASLLFETWPNTIDNAIWGWFLLSTVLATSLRYLMQTAGQQNSSSSNAALIMLLEPVWTVVLSVAIYREQLSTNKVIGSTLILLALVAYRSTALWRKYSAPQSAG</sequence>
<dbReference type="Pfam" id="PF00892">
    <property type="entry name" value="EamA"/>
    <property type="match status" value="2"/>
</dbReference>
<keyword evidence="3 6" id="KW-0812">Transmembrane</keyword>
<evidence type="ECO:0000256" key="4">
    <source>
        <dbReference type="ARBA" id="ARBA00022989"/>
    </source>
</evidence>
<dbReference type="AlphaFoldDB" id="A0A346NPG0"/>
<feature type="transmembrane region" description="Helical" evidence="6">
    <location>
        <begin position="144"/>
        <end position="164"/>
    </location>
</feature>
<name>A0A346NPG0_9ALTE</name>
<keyword evidence="9" id="KW-1185">Reference proteome</keyword>
<feature type="transmembrane region" description="Helical" evidence="6">
    <location>
        <begin position="265"/>
        <end position="281"/>
    </location>
</feature>
<dbReference type="InterPro" id="IPR051258">
    <property type="entry name" value="Diverse_Substrate_Transporter"/>
</dbReference>